<protein>
    <submittedName>
        <fullName evidence="1">Head decoration protein</fullName>
    </submittedName>
</protein>
<reference evidence="1 2" key="1">
    <citation type="submission" date="2020-06" db="EMBL/GenBank/DDBJ databases">
        <title>Description of novel acetic acid bacteria.</title>
        <authorList>
            <person name="Sombolestani A."/>
        </authorList>
    </citation>
    <scope>NUCLEOTIDE SEQUENCE [LARGE SCALE GENOMIC DNA]</scope>
    <source>
        <strain evidence="1 2">LMG 27010</strain>
    </source>
</reference>
<proteinExistence type="predicted"/>
<organism evidence="1 2">
    <name type="scientific">Ameyamaea chiangmaiensis</name>
    <dbReference type="NCBI Taxonomy" id="442969"/>
    <lineage>
        <taxon>Bacteria</taxon>
        <taxon>Pseudomonadati</taxon>
        <taxon>Pseudomonadota</taxon>
        <taxon>Alphaproteobacteria</taxon>
        <taxon>Acetobacterales</taxon>
        <taxon>Acetobacteraceae</taxon>
        <taxon>Ameyamaea</taxon>
    </lineage>
</organism>
<gene>
    <name evidence="1" type="ORF">HUK82_00290</name>
</gene>
<dbReference type="RefSeq" id="WP_176612028.1">
    <property type="nucleotide sequence ID" value="NZ_JABXXR010000001.1"/>
</dbReference>
<dbReference type="InterPro" id="IPR004195">
    <property type="entry name" value="Head_decoration_D"/>
</dbReference>
<evidence type="ECO:0000313" key="2">
    <source>
        <dbReference type="Proteomes" id="UP000585665"/>
    </source>
</evidence>
<dbReference type="EMBL" id="JABXXR010000001">
    <property type="protein sequence ID" value="NVN39004.1"/>
    <property type="molecule type" value="Genomic_DNA"/>
</dbReference>
<dbReference type="AlphaFoldDB" id="A0A850P5C1"/>
<accession>A0A850P5C1</accession>
<keyword evidence="2" id="KW-1185">Reference proteome</keyword>
<comment type="caution">
    <text evidence="1">The sequence shown here is derived from an EMBL/GenBank/DDBJ whole genome shotgun (WGS) entry which is preliminary data.</text>
</comment>
<dbReference type="Proteomes" id="UP000585665">
    <property type="component" value="Unassembled WGS sequence"/>
</dbReference>
<sequence>MVSPVLHENYYSGAFLVREANGYLSRDEGEVVNATDAEVTFQGGLVIAAAASLAADIIVAEGNTGDGTIGTVTTTAATSPSNYTLLMTSDTAFSVTDAKDNAIGSGAVGTAFTGSNGLGFTVTAGTTAFVEGDSFVITVIDTAFGQYVPFNGSNTAVGILFNLMRLQPQTSRRATVIKRMAEVNGAELQWDASVTGAANAATLQAAALASLAAAGIVAR</sequence>
<evidence type="ECO:0000313" key="1">
    <source>
        <dbReference type="EMBL" id="NVN39004.1"/>
    </source>
</evidence>
<dbReference type="Pfam" id="PF02924">
    <property type="entry name" value="HDPD"/>
    <property type="match status" value="1"/>
</dbReference>
<name>A0A850P5C1_9PROT</name>